<comment type="caution">
    <text evidence="2">The sequence shown here is derived from an EMBL/GenBank/DDBJ whole genome shotgun (WGS) entry which is preliminary data.</text>
</comment>
<evidence type="ECO:0000313" key="1">
    <source>
        <dbReference type="EMBL" id="GLG03130.1"/>
    </source>
</evidence>
<dbReference type="InterPro" id="IPR023198">
    <property type="entry name" value="PGP-like_dom2"/>
</dbReference>
<dbReference type="GO" id="GO:0005829">
    <property type="term" value="C:cytosol"/>
    <property type="evidence" value="ECO:0007669"/>
    <property type="project" value="TreeGrafter"/>
</dbReference>
<proteinExistence type="predicted"/>
<name>A0A9W6CHG1_9FIRM</name>
<evidence type="ECO:0000313" key="3">
    <source>
        <dbReference type="Proteomes" id="UP001145094"/>
    </source>
</evidence>
<reference evidence="1" key="1">
    <citation type="submission" date="2022-11" db="EMBL/GenBank/DDBJ databases">
        <title>Draft genome sequence of Sellimonas catena strain 12EGH17.</title>
        <authorList>
            <person name="Hisatomi A."/>
            <person name="Ohkuma M."/>
            <person name="Sakamoto M."/>
        </authorList>
    </citation>
    <scope>NUCLEOTIDE SEQUENCE</scope>
    <source>
        <strain evidence="1">12EGH17</strain>
    </source>
</reference>
<dbReference type="SFLD" id="SFLDG01129">
    <property type="entry name" value="C1.5:_HAD__Beta-PGM__Phosphata"/>
    <property type="match status" value="1"/>
</dbReference>
<reference evidence="2" key="3">
    <citation type="submission" date="2022-11" db="EMBL/GenBank/DDBJ databases">
        <title>Draft genome sequence of Sellimonas catena strain 18CBH55.</title>
        <authorList>
            <person name="Atsushi H."/>
            <person name="Moriya O."/>
            <person name="Mitsuo S."/>
        </authorList>
    </citation>
    <scope>NUCLEOTIDE SEQUENCE</scope>
    <source>
        <strain evidence="2">18CBH55</strain>
    </source>
</reference>
<dbReference type="InterPro" id="IPR050155">
    <property type="entry name" value="HAD-like_hydrolase_sf"/>
</dbReference>
<dbReference type="SUPFAM" id="SSF56784">
    <property type="entry name" value="HAD-like"/>
    <property type="match status" value="1"/>
</dbReference>
<dbReference type="AlphaFoldDB" id="A0A9W6CHG1"/>
<reference evidence="2 4" key="5">
    <citation type="journal article" date="2023" name="Int. J. Syst. Evol. Microbiol.">
        <title>Sellimonas catena sp. nov., isolated from human faeces.</title>
        <authorList>
            <person name="Hisatomi A."/>
            <person name="Ohkuma M."/>
            <person name="Sakamoto M."/>
        </authorList>
    </citation>
    <scope>NUCLEOTIDE SEQUENCE</scope>
    <source>
        <strain evidence="1 4">12EGH17</strain>
        <strain evidence="2">18CBH55</strain>
    </source>
</reference>
<dbReference type="PANTHER" id="PTHR43434:SF20">
    <property type="entry name" value="5'-NUCLEOTIDASE"/>
    <property type="match status" value="1"/>
</dbReference>
<protein>
    <submittedName>
        <fullName evidence="2">Phosphoglycolate phosphatase</fullName>
    </submittedName>
</protein>
<dbReference type="EMBL" id="BSBO01000002">
    <property type="protein sequence ID" value="GLG03130.1"/>
    <property type="molecule type" value="Genomic_DNA"/>
</dbReference>
<dbReference type="PANTHER" id="PTHR43434">
    <property type="entry name" value="PHOSPHOGLYCOLATE PHOSPHATASE"/>
    <property type="match status" value="1"/>
</dbReference>
<dbReference type="Pfam" id="PF13419">
    <property type="entry name" value="HAD_2"/>
    <property type="match status" value="1"/>
</dbReference>
<dbReference type="EMBL" id="BSCH01000021">
    <property type="protein sequence ID" value="GLG91472.1"/>
    <property type="molecule type" value="Genomic_DNA"/>
</dbReference>
<dbReference type="InterPro" id="IPR023214">
    <property type="entry name" value="HAD_sf"/>
</dbReference>
<evidence type="ECO:0000313" key="2">
    <source>
        <dbReference type="EMBL" id="GLG91472.1"/>
    </source>
</evidence>
<keyword evidence="4" id="KW-1185">Reference proteome</keyword>
<dbReference type="Proteomes" id="UP001145145">
    <property type="component" value="Unassembled WGS sequence"/>
</dbReference>
<dbReference type="InterPro" id="IPR036412">
    <property type="entry name" value="HAD-like_sf"/>
</dbReference>
<dbReference type="GO" id="GO:0004713">
    <property type="term" value="F:protein tyrosine kinase activity"/>
    <property type="evidence" value="ECO:0007669"/>
    <property type="project" value="TreeGrafter"/>
</dbReference>
<reference evidence="2" key="4">
    <citation type="submission" date="2022-11" db="EMBL/GenBank/DDBJ databases">
        <title>Draft genome sequence of Sellimonas catena strain 18CBH55.</title>
        <authorList>
            <person name="Hisatomi A."/>
            <person name="Ohkuma M."/>
            <person name="Sakamoto M."/>
        </authorList>
    </citation>
    <scope>NUCLEOTIDE SEQUENCE</scope>
    <source>
        <strain evidence="2">18CBH55</strain>
    </source>
</reference>
<dbReference type="Gene3D" id="1.10.150.240">
    <property type="entry name" value="Putative phosphatase, domain 2"/>
    <property type="match status" value="1"/>
</dbReference>
<dbReference type="RefSeq" id="WP_138373322.1">
    <property type="nucleotide sequence ID" value="NZ_BSBO01000002.1"/>
</dbReference>
<reference evidence="1" key="2">
    <citation type="submission" date="2022-11" db="EMBL/GenBank/DDBJ databases">
        <title>Draft genome sequence of Sellimonas catena strain 12EGH17.</title>
        <authorList>
            <person name="Atsushi H."/>
            <person name="Moriya O."/>
            <person name="Mitsuo S."/>
        </authorList>
    </citation>
    <scope>NUCLEOTIDE SEQUENCE</scope>
    <source>
        <strain evidence="1">12EGH17</strain>
    </source>
</reference>
<dbReference type="Gene3D" id="3.40.50.1000">
    <property type="entry name" value="HAD superfamily/HAD-like"/>
    <property type="match status" value="1"/>
</dbReference>
<dbReference type="SFLD" id="SFLDG01135">
    <property type="entry name" value="C1.5.6:_HAD__Beta-PGM__Phospha"/>
    <property type="match status" value="1"/>
</dbReference>
<accession>A0A9W6CHG1</accession>
<dbReference type="InterPro" id="IPR041492">
    <property type="entry name" value="HAD_2"/>
</dbReference>
<organism evidence="2 3">
    <name type="scientific">Sellimonas catena</name>
    <dbReference type="NCBI Taxonomy" id="2994035"/>
    <lineage>
        <taxon>Bacteria</taxon>
        <taxon>Bacillati</taxon>
        <taxon>Bacillota</taxon>
        <taxon>Clostridia</taxon>
        <taxon>Lachnospirales</taxon>
        <taxon>Lachnospiraceae</taxon>
        <taxon>Sellimonas</taxon>
    </lineage>
</organism>
<gene>
    <name evidence="1" type="ORF">Selli1_03040</name>
    <name evidence="2" type="ORF">Selli2_28990</name>
</gene>
<sequence length="221" mass="24317">MGIPGFDTVFLDLDGTLIDSEPGIINSVVYALKKFGIEKERKELLPFIGPPLLTSFQKYTGLSETEARKAVEYYRENFGTKGVYEYRLYDGVETMLRELKEAGLRIVMATSKPEHYAGIIAGDAGIESYFTYICGATMDESRLTKEDVIAYALETCGKKPGDPSVIMVGDREHDILGARTFGLASAGVLYGFGSRKELEAAGADMIFDSVEELKEFLKGEA</sequence>
<evidence type="ECO:0000313" key="4">
    <source>
        <dbReference type="Proteomes" id="UP001145145"/>
    </source>
</evidence>
<dbReference type="SFLD" id="SFLDS00003">
    <property type="entry name" value="Haloacid_Dehalogenase"/>
    <property type="match status" value="1"/>
</dbReference>
<dbReference type="Proteomes" id="UP001145094">
    <property type="component" value="Unassembled WGS sequence"/>
</dbReference>